<comment type="caution">
    <text evidence="2">The sequence shown here is derived from an EMBL/GenBank/DDBJ whole genome shotgun (WGS) entry which is preliminary data.</text>
</comment>
<dbReference type="EMBL" id="CAAALY010042543">
    <property type="protein sequence ID" value="VEL19645.1"/>
    <property type="molecule type" value="Genomic_DNA"/>
</dbReference>
<reference evidence="2" key="1">
    <citation type="submission" date="2018-11" db="EMBL/GenBank/DDBJ databases">
        <authorList>
            <consortium name="Pathogen Informatics"/>
        </authorList>
    </citation>
    <scope>NUCLEOTIDE SEQUENCE</scope>
</reference>
<evidence type="ECO:0000256" key="1">
    <source>
        <dbReference type="SAM" id="MobiDB-lite"/>
    </source>
</evidence>
<evidence type="ECO:0000313" key="3">
    <source>
        <dbReference type="Proteomes" id="UP000784294"/>
    </source>
</evidence>
<protein>
    <submittedName>
        <fullName evidence="2">Uncharacterized protein</fullName>
    </submittedName>
</protein>
<feature type="region of interest" description="Disordered" evidence="1">
    <location>
        <begin position="99"/>
        <end position="131"/>
    </location>
</feature>
<proteinExistence type="predicted"/>
<sequence length="131" mass="14172">MPTTTSLALMHLTNPLICPSKPSCRLPRPPLPSNYTNGFVSFGQRQACTGWGLCPGAVPTGHWNPAIASGNWILRAALNKAVATAWWVGPRGLSGESAINFKSKQSTRPQQQQPLKQTGSTKTNSVNEIYR</sequence>
<keyword evidence="3" id="KW-1185">Reference proteome</keyword>
<feature type="compositionally biased region" description="Polar residues" evidence="1">
    <location>
        <begin position="100"/>
        <end position="131"/>
    </location>
</feature>
<accession>A0A3S5A4I6</accession>
<gene>
    <name evidence="2" type="ORF">PXEA_LOCUS13085</name>
</gene>
<dbReference type="Proteomes" id="UP000784294">
    <property type="component" value="Unassembled WGS sequence"/>
</dbReference>
<evidence type="ECO:0000313" key="2">
    <source>
        <dbReference type="EMBL" id="VEL19645.1"/>
    </source>
</evidence>
<organism evidence="2 3">
    <name type="scientific">Protopolystoma xenopodis</name>
    <dbReference type="NCBI Taxonomy" id="117903"/>
    <lineage>
        <taxon>Eukaryota</taxon>
        <taxon>Metazoa</taxon>
        <taxon>Spiralia</taxon>
        <taxon>Lophotrochozoa</taxon>
        <taxon>Platyhelminthes</taxon>
        <taxon>Monogenea</taxon>
        <taxon>Polyopisthocotylea</taxon>
        <taxon>Polystomatidea</taxon>
        <taxon>Polystomatidae</taxon>
        <taxon>Protopolystoma</taxon>
    </lineage>
</organism>
<name>A0A3S5A4I6_9PLAT</name>
<dbReference type="AlphaFoldDB" id="A0A3S5A4I6"/>